<accession>A0A090FL60</accession>
<evidence type="ECO:0000313" key="4">
    <source>
        <dbReference type="EMBL" id="CDX44744.1"/>
    </source>
</evidence>
<keyword evidence="5" id="KW-1185">Reference proteome</keyword>
<protein>
    <recommendedName>
        <fullName evidence="7">LPS export ABC transporter periplasmic protein LptC</fullName>
    </recommendedName>
</protein>
<keyword evidence="2" id="KW-0812">Transmembrane</keyword>
<evidence type="ECO:0008006" key="7">
    <source>
        <dbReference type="Google" id="ProtNLM"/>
    </source>
</evidence>
<dbReference type="GO" id="GO:0015221">
    <property type="term" value="F:lipopolysaccharide transmembrane transporter activity"/>
    <property type="evidence" value="ECO:0007669"/>
    <property type="project" value="InterPro"/>
</dbReference>
<dbReference type="STRING" id="69974.MPLDJ20_60709"/>
<name>A0A090FL60_MESPL</name>
<dbReference type="NCBIfam" id="TIGR04409">
    <property type="entry name" value="LptC_YrbK"/>
    <property type="match status" value="1"/>
</dbReference>
<evidence type="ECO:0000256" key="2">
    <source>
        <dbReference type="SAM" id="Phobius"/>
    </source>
</evidence>
<dbReference type="Gene3D" id="2.60.450.10">
    <property type="entry name" value="Lipopolysaccharide (LPS) transport protein A like domain"/>
    <property type="match status" value="1"/>
</dbReference>
<evidence type="ECO:0000313" key="5">
    <source>
        <dbReference type="Proteomes" id="UP000045285"/>
    </source>
</evidence>
<dbReference type="InterPro" id="IPR010664">
    <property type="entry name" value="LipoPS_assembly_LptC-rel"/>
</dbReference>
<evidence type="ECO:0000313" key="3">
    <source>
        <dbReference type="EMBL" id="CDX16055.1"/>
    </source>
</evidence>
<dbReference type="Proteomes" id="UP000046373">
    <property type="component" value="Unassembled WGS sequence"/>
</dbReference>
<dbReference type="EMBL" id="CCNB01000043">
    <property type="protein sequence ID" value="CDX44744.1"/>
    <property type="molecule type" value="Genomic_DNA"/>
</dbReference>
<dbReference type="Proteomes" id="UP000045285">
    <property type="component" value="Unassembled WGS sequence"/>
</dbReference>
<dbReference type="InterPro" id="IPR026265">
    <property type="entry name" value="LptC"/>
</dbReference>
<proteinExistence type="predicted"/>
<dbReference type="EMBL" id="CCMZ01000013">
    <property type="protein sequence ID" value="CDX16055.1"/>
    <property type="molecule type" value="Genomic_DNA"/>
</dbReference>
<feature type="transmembrane region" description="Helical" evidence="2">
    <location>
        <begin position="40"/>
        <end position="62"/>
    </location>
</feature>
<dbReference type="AlphaFoldDB" id="A0A090FL60"/>
<keyword evidence="2" id="KW-0472">Membrane</keyword>
<feature type="region of interest" description="Disordered" evidence="1">
    <location>
        <begin position="1"/>
        <end position="30"/>
    </location>
</feature>
<reference evidence="5" key="2">
    <citation type="submission" date="2014-08" db="EMBL/GenBank/DDBJ databases">
        <authorList>
            <person name="Moulin L."/>
        </authorList>
    </citation>
    <scope>NUCLEOTIDE SEQUENCE [LARGE SCALE GENOMIC DNA]</scope>
</reference>
<evidence type="ECO:0000313" key="6">
    <source>
        <dbReference type="Proteomes" id="UP000046373"/>
    </source>
</evidence>
<reference evidence="4 6" key="1">
    <citation type="submission" date="2014-08" db="EMBL/GenBank/DDBJ databases">
        <authorList>
            <person name="Moulin Lionel"/>
        </authorList>
    </citation>
    <scope>NUCLEOTIDE SEQUENCE [LARGE SCALE GENOMIC DNA]</scope>
</reference>
<dbReference type="GeneID" id="31893206"/>
<gene>
    <name evidence="3" type="ORF">MPL3356_200032</name>
    <name evidence="4" type="ORF">MPLDJ20_60709</name>
</gene>
<organism evidence="4 6">
    <name type="scientific">Mesorhizobium plurifarium</name>
    <dbReference type="NCBI Taxonomy" id="69974"/>
    <lineage>
        <taxon>Bacteria</taxon>
        <taxon>Pseudomonadati</taxon>
        <taxon>Pseudomonadota</taxon>
        <taxon>Alphaproteobacteria</taxon>
        <taxon>Hyphomicrobiales</taxon>
        <taxon>Phyllobacteriaceae</taxon>
        <taxon>Mesorhizobium</taxon>
    </lineage>
</organism>
<keyword evidence="2" id="KW-1133">Transmembrane helix</keyword>
<feature type="compositionally biased region" description="Low complexity" evidence="1">
    <location>
        <begin position="11"/>
        <end position="21"/>
    </location>
</feature>
<dbReference type="GO" id="GO:0005886">
    <property type="term" value="C:plasma membrane"/>
    <property type="evidence" value="ECO:0007669"/>
    <property type="project" value="InterPro"/>
</dbReference>
<evidence type="ECO:0000256" key="1">
    <source>
        <dbReference type="SAM" id="MobiDB-lite"/>
    </source>
</evidence>
<dbReference type="Pfam" id="PF06835">
    <property type="entry name" value="LptC"/>
    <property type="match status" value="1"/>
</dbReference>
<sequence>MLARSDETSDAGEASAPAAEGGTRGDAFNRAQRHSRRVRVLKFAVPLLAVAIAVAFPVYSYLKAPLSVSVQADGTAFSDGKLVMANPKLNGFTKQKLPYSLTATRATQDVGQQAVIDLEGINAKLPVATDNIVSVDAAHGIYNRDANTMDLTSDVSVTTTDGLAAKFKSIFLDMGKGSMKTNNPVDVSRGGSRITADSMSVEDNGRLVVFENRVRVNIDPAALKAAGVNGGEQNASQ</sequence>